<comment type="similarity">
    <text evidence="2">Belongs to the FliE family.</text>
</comment>
<name>A0AAP8YS83_9SPIR</name>
<organism evidence="6 8">
    <name type="scientific">Borrelia miyamotoi</name>
    <dbReference type="NCBI Taxonomy" id="47466"/>
    <lineage>
        <taxon>Bacteria</taxon>
        <taxon>Pseudomonadati</taxon>
        <taxon>Spirochaetota</taxon>
        <taxon>Spirochaetia</taxon>
        <taxon>Spirochaetales</taxon>
        <taxon>Borreliaceae</taxon>
        <taxon>Borrelia</taxon>
    </lineage>
</organism>
<evidence type="ECO:0000256" key="3">
    <source>
        <dbReference type="ARBA" id="ARBA00023143"/>
    </source>
</evidence>
<keyword evidence="6" id="KW-0966">Cell projection</keyword>
<sequence length="109" mass="12430">MEIDSFFTDNNVYLVSKNPLHFDRSSSNFDVKHRGNTETFKDLFFNLVSDVNNSQLNVSKMSQQAILHPNNVDAHDIVIAMAKANMNLSITKAIVERSIKAYQDIINIR</sequence>
<evidence type="ECO:0000256" key="1">
    <source>
        <dbReference type="ARBA" id="ARBA00004117"/>
    </source>
</evidence>
<evidence type="ECO:0000313" key="8">
    <source>
        <dbReference type="Proteomes" id="UP000291995"/>
    </source>
</evidence>
<dbReference type="PRINTS" id="PR01006">
    <property type="entry name" value="FLGHOOKFLIE"/>
</dbReference>
<dbReference type="PANTHER" id="PTHR34653:SF1">
    <property type="entry name" value="FLAGELLAR HOOK-BASAL BODY COMPLEX PROTEIN FLIE"/>
    <property type="match status" value="1"/>
</dbReference>
<reference evidence="8" key="1">
    <citation type="submission" date="2019-03" db="EMBL/GenBank/DDBJ databases">
        <title>Whole genome sequencing of Borrelia miyamotoi strains isolated at the Russian territory.</title>
        <authorList>
            <person name="Kuleshov K.V."/>
            <person name="Platonov A.E."/>
            <person name="Goptar I.A."/>
            <person name="Shipulin G.A."/>
            <person name="Markelov M.L."/>
            <person name="Koetsveld J."/>
            <person name="Kolyasnikova N.M."/>
            <person name="Sarksyan D.S."/>
            <person name="Toporkova M.G."/>
            <person name="Hovius J.W."/>
        </authorList>
    </citation>
    <scope>NUCLEOTIDE SEQUENCE [LARGE SCALE GENOMIC DNA]</scope>
    <source>
        <strain evidence="8">Yekat-76</strain>
    </source>
</reference>
<keyword evidence="6" id="KW-0282">Flagellum</keyword>
<dbReference type="InterPro" id="IPR001624">
    <property type="entry name" value="FliE"/>
</dbReference>
<dbReference type="NCBIfam" id="TIGR00205">
    <property type="entry name" value="fliE"/>
    <property type="match status" value="1"/>
</dbReference>
<dbReference type="RefSeq" id="WP_025443845.1">
    <property type="nucleotide sequence ID" value="NZ_AP024371.1"/>
</dbReference>
<evidence type="ECO:0000313" key="6">
    <source>
        <dbReference type="EMBL" id="QBK62084.1"/>
    </source>
</evidence>
<accession>A0AAP8YS83</accession>
<dbReference type="AlphaFoldDB" id="A0AAP8YS83"/>
<protein>
    <recommendedName>
        <fullName evidence="4">Flagellar hook-basal body complex protein FliE</fullName>
    </recommendedName>
</protein>
<keyword evidence="6" id="KW-0969">Cilium</keyword>
<dbReference type="Proteomes" id="UP000230633">
    <property type="component" value="Chromosome"/>
</dbReference>
<dbReference type="GO" id="GO:0003774">
    <property type="term" value="F:cytoskeletal motor activity"/>
    <property type="evidence" value="ECO:0007669"/>
    <property type="project" value="InterPro"/>
</dbReference>
<evidence type="ECO:0000256" key="4">
    <source>
        <dbReference type="NCBIfam" id="TIGR00205"/>
    </source>
</evidence>
<dbReference type="GeneID" id="75118003"/>
<keyword evidence="3" id="KW-0975">Bacterial flagellum</keyword>
<evidence type="ECO:0000313" key="7">
    <source>
        <dbReference type="Proteomes" id="UP000230633"/>
    </source>
</evidence>
<dbReference type="Proteomes" id="UP000291995">
    <property type="component" value="Chromosome"/>
</dbReference>
<dbReference type="Pfam" id="PF02049">
    <property type="entry name" value="FliE"/>
    <property type="match status" value="1"/>
</dbReference>
<evidence type="ECO:0000313" key="5">
    <source>
        <dbReference type="EMBL" id="ATQ16094.1"/>
    </source>
</evidence>
<dbReference type="PANTHER" id="PTHR34653">
    <property type="match status" value="1"/>
</dbReference>
<keyword evidence="7" id="KW-1185">Reference proteome</keyword>
<dbReference type="GO" id="GO:0071973">
    <property type="term" value="P:bacterial-type flagellum-dependent cell motility"/>
    <property type="evidence" value="ECO:0007669"/>
    <property type="project" value="InterPro"/>
</dbReference>
<dbReference type="GO" id="GO:0009425">
    <property type="term" value="C:bacterial-type flagellum basal body"/>
    <property type="evidence" value="ECO:0007669"/>
    <property type="project" value="UniProtKB-SubCell"/>
</dbReference>
<reference evidence="6" key="2">
    <citation type="submission" date="2022-12" db="EMBL/GenBank/DDBJ databases">
        <title>Whole genome sequencing of Borrelia miyamotoi strains isolated at the Russian territory.</title>
        <authorList>
            <person name="Kuleshov K.V."/>
            <person name="Platonov A.E."/>
            <person name="Goptar I.A."/>
            <person name="Shipulin G.A."/>
            <person name="Markelov M.L."/>
            <person name="Koetsveld J."/>
            <person name="Kolyasnikova N.M."/>
            <person name="Sarksyan D.S."/>
            <person name="Toporkova M.G."/>
            <person name="Hovius J.W."/>
        </authorList>
    </citation>
    <scope>NUCLEOTIDE SEQUENCE</scope>
    <source>
        <strain evidence="5 7">Yekat-1</strain>
        <strain evidence="6">Yekat-76</strain>
    </source>
</reference>
<comment type="subcellular location">
    <subcellularLocation>
        <location evidence="1">Bacterial flagellum basal body</location>
    </subcellularLocation>
</comment>
<dbReference type="GO" id="GO:0005198">
    <property type="term" value="F:structural molecule activity"/>
    <property type="evidence" value="ECO:0007669"/>
    <property type="project" value="UniProtKB-UniRule"/>
</dbReference>
<evidence type="ECO:0000256" key="2">
    <source>
        <dbReference type="ARBA" id="ARBA00009272"/>
    </source>
</evidence>
<proteinExistence type="inferred from homology"/>
<dbReference type="EMBL" id="CP036557">
    <property type="protein sequence ID" value="QBK62084.1"/>
    <property type="molecule type" value="Genomic_DNA"/>
</dbReference>
<gene>
    <name evidence="6" type="primary">fliE</name>
    <name evidence="5" type="ORF">CNO13_02800</name>
    <name evidence="6" type="ORF">EZU67_02800</name>
</gene>
<dbReference type="EMBL" id="CP024333">
    <property type="protein sequence ID" value="ATQ16094.1"/>
    <property type="molecule type" value="Genomic_DNA"/>
</dbReference>